<comment type="caution">
    <text evidence="2">The sequence shown here is derived from an EMBL/GenBank/DDBJ whole genome shotgun (WGS) entry which is preliminary data.</text>
</comment>
<keyword evidence="3" id="KW-1185">Reference proteome</keyword>
<dbReference type="Pfam" id="PF00932">
    <property type="entry name" value="LTD"/>
    <property type="match status" value="1"/>
</dbReference>
<dbReference type="InterPro" id="IPR001322">
    <property type="entry name" value="Lamin_tail_dom"/>
</dbReference>
<evidence type="ECO:0000313" key="2">
    <source>
        <dbReference type="EMBL" id="GAA4507356.1"/>
    </source>
</evidence>
<dbReference type="PROSITE" id="PS51841">
    <property type="entry name" value="LTD"/>
    <property type="match status" value="1"/>
</dbReference>
<dbReference type="Gene3D" id="2.60.40.10">
    <property type="entry name" value="Immunoglobulins"/>
    <property type="match status" value="2"/>
</dbReference>
<dbReference type="EMBL" id="BAABGQ010000011">
    <property type="protein sequence ID" value="GAA4507356.1"/>
    <property type="molecule type" value="Genomic_DNA"/>
</dbReference>
<evidence type="ECO:0000259" key="1">
    <source>
        <dbReference type="PROSITE" id="PS51841"/>
    </source>
</evidence>
<dbReference type="SUPFAM" id="SSF81296">
    <property type="entry name" value="E set domains"/>
    <property type="match status" value="1"/>
</dbReference>
<gene>
    <name evidence="2" type="ORF">GCM10023172_37840</name>
</gene>
<organism evidence="2 3">
    <name type="scientific">Hymenobacter ginsengisoli</name>
    <dbReference type="NCBI Taxonomy" id="1051626"/>
    <lineage>
        <taxon>Bacteria</taxon>
        <taxon>Pseudomonadati</taxon>
        <taxon>Bacteroidota</taxon>
        <taxon>Cytophagia</taxon>
        <taxon>Cytophagales</taxon>
        <taxon>Hymenobacteraceae</taxon>
        <taxon>Hymenobacter</taxon>
    </lineage>
</organism>
<dbReference type="NCBIfam" id="TIGR04183">
    <property type="entry name" value="Por_Secre_tail"/>
    <property type="match status" value="1"/>
</dbReference>
<evidence type="ECO:0000313" key="3">
    <source>
        <dbReference type="Proteomes" id="UP001501243"/>
    </source>
</evidence>
<reference evidence="3" key="1">
    <citation type="journal article" date="2019" name="Int. J. Syst. Evol. Microbiol.">
        <title>The Global Catalogue of Microorganisms (GCM) 10K type strain sequencing project: providing services to taxonomists for standard genome sequencing and annotation.</title>
        <authorList>
            <consortium name="The Broad Institute Genomics Platform"/>
            <consortium name="The Broad Institute Genome Sequencing Center for Infectious Disease"/>
            <person name="Wu L."/>
            <person name="Ma J."/>
        </authorList>
    </citation>
    <scope>NUCLEOTIDE SEQUENCE [LARGE SCALE GENOMIC DNA]</scope>
    <source>
        <strain evidence="3">JCM 17841</strain>
    </source>
</reference>
<dbReference type="SUPFAM" id="SSF74853">
    <property type="entry name" value="Lamin A/C globular tail domain"/>
    <property type="match status" value="1"/>
</dbReference>
<dbReference type="InterPro" id="IPR014756">
    <property type="entry name" value="Ig_E-set"/>
</dbReference>
<sequence>MNETLTILLTRMRLGLRGLAALLMLPLAGWGQASPLVISQLYGAGGNSGASLKNDYVELFNRSASSVSLSGYSLAYFSASGSASGTYTLAAGSIPAGAYYLVQLAGSATAAGAALTTPDQSTTTISMSATAGRLDLLLSGTLADRVGFGTATTYKGSGAAPAPSTTTAIFRVLGGCTDAGNNATDFVAGTPAPRNSGAVGNLCNGPASTISNFSPASGPVGASITLSGTGFTSSAAVTFNGVAGTVAFVNATTLTATVPSGATTGAIAVTTATGTATSTTNFTVTVPVLSASPIMLAGLVASQGAASPAQAFRLSGSSLDGTAVLIKPSTASLEVSLDGLTFGPTASLALTGSATLAPTPVYVRVASGVAVGLVSGTVTATSGTATASVAISGTVVTPLAPRRWTGAAGTESWFDAANWEGGVLPGPGDDVVLDHRYVAGKYKVVLGASSATAAVSVASLRLRPSAGDSILFRIPDTNTLPASATDGPALTLTRSQSGDTALYVGNRGFFTNASGAPSVTNGPAVLEVMGTNPTAFLANGGSYRHQSARSVISLVENLSAAPGTEAGNFYYRVPVSSYTTTTAGRTYGNLIFQRGSTNAGISSYPTSGSAPLTINGSLTIEPNVTFAATLLGNIVLRGNLLNAGNFRFAPNNTGTTARLLLQGTAPQIIAGTALADPSAGTDSYLSAAVQLEINNPAGVTLRTPVTLSNTLVLTSGVLTTDAASPLSLLATSPVQGGSDASFVSGPVQRPIGPITSSTPFVFPVGKGTAYRPITLTIATQSSTTIYRAEQFEGNASRSLTLPDPSGTDLTRVSQRRYFTLTPYGTDVVPIVTQPQGFLGNVTLSYGADDGVATPNASSLVIAKRADATQPWYNVGRQGTSTGPNTVSAGTVTSGDFRFFSDFALGSTDPVVATNPLPVQLAAFTATRRPGGLVALAWTTASEANSAHFNVERSFDGSVFTAIGQAAAAGTSLHPRGYAHLDGNAPATRLYYRLRQVDRDGTSHFSPVVAVATGPATELRLAPNPAHDLLTLTTEHPAAYTVRSVLGQVLLSGTVASGPATVPVAGLPAGVYFLELRTAEGRVVQRFAKE</sequence>
<dbReference type="InterPro" id="IPR013783">
    <property type="entry name" value="Ig-like_fold"/>
</dbReference>
<dbReference type="InterPro" id="IPR036415">
    <property type="entry name" value="Lamin_tail_dom_sf"/>
</dbReference>
<dbReference type="RefSeq" id="WP_208132664.1">
    <property type="nucleotide sequence ID" value="NZ_BAABGQ010000011.1"/>
</dbReference>
<protein>
    <recommendedName>
        <fullName evidence="1">LTD domain-containing protein</fullName>
    </recommendedName>
</protein>
<accession>A0ABP8QTI1</accession>
<dbReference type="Proteomes" id="UP001501243">
    <property type="component" value="Unassembled WGS sequence"/>
</dbReference>
<dbReference type="Pfam" id="PF01833">
    <property type="entry name" value="TIG"/>
    <property type="match status" value="1"/>
</dbReference>
<dbReference type="InterPro" id="IPR002909">
    <property type="entry name" value="IPT_dom"/>
</dbReference>
<name>A0ABP8QTI1_9BACT</name>
<feature type="domain" description="LTD" evidence="1">
    <location>
        <begin position="29"/>
        <end position="194"/>
    </location>
</feature>
<proteinExistence type="predicted"/>
<dbReference type="InterPro" id="IPR026444">
    <property type="entry name" value="Secre_tail"/>
</dbReference>